<dbReference type="PANTHER" id="PTHR39953:SF1">
    <property type="entry name" value="RE54151P"/>
    <property type="match status" value="1"/>
</dbReference>
<accession>A0A4C1TF11</accession>
<evidence type="ECO:0000313" key="2">
    <source>
        <dbReference type="EMBL" id="GBP12685.1"/>
    </source>
</evidence>
<protein>
    <submittedName>
        <fullName evidence="2">Exonuclease</fullName>
    </submittedName>
</protein>
<dbReference type="EMBL" id="BGZK01000052">
    <property type="protein sequence ID" value="GBP12685.1"/>
    <property type="molecule type" value="Genomic_DNA"/>
</dbReference>
<dbReference type="Proteomes" id="UP000299102">
    <property type="component" value="Unassembled WGS sequence"/>
</dbReference>
<reference evidence="2 3" key="1">
    <citation type="journal article" date="2019" name="Commun. Biol.">
        <title>The bagworm genome reveals a unique fibroin gene that provides high tensile strength.</title>
        <authorList>
            <person name="Kono N."/>
            <person name="Nakamura H."/>
            <person name="Ohtoshi R."/>
            <person name="Tomita M."/>
            <person name="Numata K."/>
            <person name="Arakawa K."/>
        </authorList>
    </citation>
    <scope>NUCLEOTIDE SEQUENCE [LARGE SCALE GENOMIC DNA]</scope>
</reference>
<proteinExistence type="predicted"/>
<dbReference type="Gene3D" id="3.90.320.10">
    <property type="match status" value="1"/>
</dbReference>
<comment type="caution">
    <text evidence="2">The sequence shown here is derived from an EMBL/GenBank/DDBJ whole genome shotgun (WGS) entry which is preliminary data.</text>
</comment>
<dbReference type="GO" id="GO:0006281">
    <property type="term" value="P:DNA repair"/>
    <property type="evidence" value="ECO:0007669"/>
    <property type="project" value="UniProtKB-ARBA"/>
</dbReference>
<evidence type="ECO:0000313" key="3">
    <source>
        <dbReference type="Proteomes" id="UP000299102"/>
    </source>
</evidence>
<dbReference type="InterPro" id="IPR019080">
    <property type="entry name" value="YqaJ_viral_recombinase"/>
</dbReference>
<organism evidence="2 3">
    <name type="scientific">Eumeta variegata</name>
    <name type="common">Bagworm moth</name>
    <name type="synonym">Eumeta japonica</name>
    <dbReference type="NCBI Taxonomy" id="151549"/>
    <lineage>
        <taxon>Eukaryota</taxon>
        <taxon>Metazoa</taxon>
        <taxon>Ecdysozoa</taxon>
        <taxon>Arthropoda</taxon>
        <taxon>Hexapoda</taxon>
        <taxon>Insecta</taxon>
        <taxon>Pterygota</taxon>
        <taxon>Neoptera</taxon>
        <taxon>Endopterygota</taxon>
        <taxon>Lepidoptera</taxon>
        <taxon>Glossata</taxon>
        <taxon>Ditrysia</taxon>
        <taxon>Tineoidea</taxon>
        <taxon>Psychidae</taxon>
        <taxon>Oiketicinae</taxon>
        <taxon>Eumeta</taxon>
    </lineage>
</organism>
<dbReference type="SUPFAM" id="SSF52980">
    <property type="entry name" value="Restriction endonuclease-like"/>
    <property type="match status" value="1"/>
</dbReference>
<evidence type="ECO:0000259" key="1">
    <source>
        <dbReference type="Pfam" id="PF09588"/>
    </source>
</evidence>
<dbReference type="InterPro" id="IPR011335">
    <property type="entry name" value="Restrct_endonuc-II-like"/>
</dbReference>
<gene>
    <name evidence="2" type="primary">exo</name>
    <name evidence="2" type="ORF">EVAR_10329_1</name>
</gene>
<dbReference type="AlphaFoldDB" id="A0A4C1TF11"/>
<keyword evidence="3" id="KW-1185">Reference proteome</keyword>
<dbReference type="OrthoDB" id="261614at2759"/>
<dbReference type="PANTHER" id="PTHR39953">
    <property type="entry name" value="RE54151P"/>
    <property type="match status" value="1"/>
</dbReference>
<dbReference type="GO" id="GO:0004527">
    <property type="term" value="F:exonuclease activity"/>
    <property type="evidence" value="ECO:0007669"/>
    <property type="project" value="UniProtKB-KW"/>
</dbReference>
<keyword evidence="2" id="KW-0269">Exonuclease</keyword>
<dbReference type="CDD" id="cd22343">
    <property type="entry name" value="PDDEXK_lambda_exonuclease-like"/>
    <property type="match status" value="1"/>
</dbReference>
<sequence>MHKLVLKYKEVSCDTFLQKIVLTDADIKKVEEESKNQHQSYLWHELRYGRVTASRAYDFSRCKTSDGTLIALIMGGKIPDTAAMKRGRLLEDKVRETVSIRLGKKIKKCGLLLSKEYPMIAGSPDGICEDCIIEIKCPISTKTYKNYILDWKPEEMLCADAVTNVFIRNA</sequence>
<keyword evidence="2" id="KW-0540">Nuclease</keyword>
<name>A0A4C1TF11_EUMVA</name>
<dbReference type="InterPro" id="IPR011604">
    <property type="entry name" value="PDDEXK-like_dom_sf"/>
</dbReference>
<keyword evidence="2" id="KW-0378">Hydrolase</keyword>
<dbReference type="Pfam" id="PF09588">
    <property type="entry name" value="YqaJ"/>
    <property type="match status" value="1"/>
</dbReference>
<feature type="domain" description="YqaJ viral recombinase" evidence="1">
    <location>
        <begin position="43"/>
        <end position="148"/>
    </location>
</feature>